<feature type="transmembrane region" description="Helical" evidence="2">
    <location>
        <begin position="15"/>
        <end position="36"/>
    </location>
</feature>
<accession>A0A1L8Q6J8</accession>
<feature type="compositionally biased region" description="Low complexity" evidence="1">
    <location>
        <begin position="41"/>
        <end position="56"/>
    </location>
</feature>
<evidence type="ECO:0000313" key="4">
    <source>
        <dbReference type="Proteomes" id="UP000183671"/>
    </source>
</evidence>
<dbReference type="RefSeq" id="WP_049505708.1">
    <property type="nucleotide sequence ID" value="NZ_CP019562.1"/>
</dbReference>
<protein>
    <submittedName>
        <fullName evidence="3">Uncharacterized protein</fullName>
    </submittedName>
</protein>
<evidence type="ECO:0000256" key="2">
    <source>
        <dbReference type="SAM" id="Phobius"/>
    </source>
</evidence>
<keyword evidence="2" id="KW-0812">Transmembrane</keyword>
<reference evidence="3 4" key="1">
    <citation type="submission" date="2016-07" db="EMBL/GenBank/DDBJ databases">
        <title>A clinical isolate of carbapenem-resistant Streptococcus oralis with altered penicillin binding proteins.</title>
        <authorList>
            <person name="Kanji J.N."/>
            <person name="Bharat A."/>
            <person name="Naidu P."/>
            <person name="Martin I."/>
            <person name="Mulvey M.R."/>
            <person name="Panaro C.D."/>
        </authorList>
    </citation>
    <scope>NUCLEOTIDE SEQUENCE [LARGE SCALE GENOMIC DNA]</scope>
    <source>
        <strain evidence="3 4">SC15-3744</strain>
    </source>
</reference>
<sequence>MNKEKMIVVEKSTKWRLSVVASGSLVVGLLGGYIFGSLTQKSTNQQSTVQTSKTQQDNQDGNNMQSHGGQPPQGNNNQEGGSNSKKKPANADGSTKAKDINSNQNNEENTTKS</sequence>
<keyword evidence="2" id="KW-0472">Membrane</keyword>
<dbReference type="Proteomes" id="UP000183671">
    <property type="component" value="Unassembled WGS sequence"/>
</dbReference>
<dbReference type="AlphaFoldDB" id="A0A1L8Q6J8"/>
<feature type="compositionally biased region" description="Polar residues" evidence="1">
    <location>
        <begin position="100"/>
        <end position="113"/>
    </location>
</feature>
<gene>
    <name evidence="3" type="ORF">BBP19_00580</name>
</gene>
<organism evidence="3 4">
    <name type="scientific">Streptococcus oralis</name>
    <dbReference type="NCBI Taxonomy" id="1303"/>
    <lineage>
        <taxon>Bacteria</taxon>
        <taxon>Bacillati</taxon>
        <taxon>Bacillota</taxon>
        <taxon>Bacilli</taxon>
        <taxon>Lactobacillales</taxon>
        <taxon>Streptococcaceae</taxon>
        <taxon>Streptococcus</taxon>
    </lineage>
</organism>
<feature type="region of interest" description="Disordered" evidence="1">
    <location>
        <begin position="41"/>
        <end position="113"/>
    </location>
</feature>
<proteinExistence type="predicted"/>
<evidence type="ECO:0000256" key="1">
    <source>
        <dbReference type="SAM" id="MobiDB-lite"/>
    </source>
</evidence>
<feature type="compositionally biased region" description="Low complexity" evidence="1">
    <location>
        <begin position="65"/>
        <end position="83"/>
    </location>
</feature>
<name>A0A1L8Q6J8_STROR</name>
<keyword evidence="2" id="KW-1133">Transmembrane helix</keyword>
<evidence type="ECO:0000313" key="3">
    <source>
        <dbReference type="EMBL" id="OJG03115.1"/>
    </source>
</evidence>
<dbReference type="EMBL" id="MBDM01000001">
    <property type="protein sequence ID" value="OJG03115.1"/>
    <property type="molecule type" value="Genomic_DNA"/>
</dbReference>
<comment type="caution">
    <text evidence="3">The sequence shown here is derived from an EMBL/GenBank/DDBJ whole genome shotgun (WGS) entry which is preliminary data.</text>
</comment>